<feature type="domain" description="AsmA" evidence="3">
    <location>
        <begin position="214"/>
        <end position="672"/>
    </location>
</feature>
<name>A0A7G9RTU9_9BURK</name>
<accession>A0A7G9RTU9</accession>
<dbReference type="InterPro" id="IPR052894">
    <property type="entry name" value="AsmA-related"/>
</dbReference>
<proteinExistence type="predicted"/>
<gene>
    <name evidence="4" type="ORF">H9K76_09640</name>
</gene>
<protein>
    <submittedName>
        <fullName evidence="4">AsmA family protein</fullName>
    </submittedName>
</protein>
<reference evidence="4 5" key="1">
    <citation type="submission" date="2020-08" db="EMBL/GenBank/DDBJ databases">
        <title>Genome sequence of Diaphorobacter ruginosibacter DSM 27467T.</title>
        <authorList>
            <person name="Hyun D.-W."/>
            <person name="Bae J.-W."/>
        </authorList>
    </citation>
    <scope>NUCLEOTIDE SEQUENCE [LARGE SCALE GENOMIC DNA]</scope>
    <source>
        <strain evidence="4 5">DSM 27467</strain>
    </source>
</reference>
<keyword evidence="2" id="KW-1133">Transmembrane helix</keyword>
<dbReference type="Pfam" id="PF05170">
    <property type="entry name" value="AsmA"/>
    <property type="match status" value="2"/>
</dbReference>
<dbReference type="AlphaFoldDB" id="A0A7G9RTU9"/>
<dbReference type="KEGG" id="drg:H9K76_09640"/>
<feature type="compositionally biased region" description="Basic and acidic residues" evidence="1">
    <location>
        <begin position="181"/>
        <end position="192"/>
    </location>
</feature>
<feature type="region of interest" description="Disordered" evidence="1">
    <location>
        <begin position="116"/>
        <end position="192"/>
    </location>
</feature>
<dbReference type="GO" id="GO:0090313">
    <property type="term" value="P:regulation of protein targeting to membrane"/>
    <property type="evidence" value="ECO:0007669"/>
    <property type="project" value="TreeGrafter"/>
</dbReference>
<dbReference type="Proteomes" id="UP000515811">
    <property type="component" value="Chromosome"/>
</dbReference>
<feature type="domain" description="AsmA" evidence="3">
    <location>
        <begin position="34"/>
        <end position="117"/>
    </location>
</feature>
<evidence type="ECO:0000313" key="4">
    <source>
        <dbReference type="EMBL" id="QNN59024.1"/>
    </source>
</evidence>
<evidence type="ECO:0000256" key="1">
    <source>
        <dbReference type="SAM" id="MobiDB-lite"/>
    </source>
</evidence>
<organism evidence="4 5">
    <name type="scientific">Diaphorobacter ruginosibacter</name>
    <dbReference type="NCBI Taxonomy" id="1715720"/>
    <lineage>
        <taxon>Bacteria</taxon>
        <taxon>Pseudomonadati</taxon>
        <taxon>Pseudomonadota</taxon>
        <taxon>Betaproteobacteria</taxon>
        <taxon>Burkholderiales</taxon>
        <taxon>Comamonadaceae</taxon>
        <taxon>Diaphorobacter</taxon>
    </lineage>
</organism>
<dbReference type="GO" id="GO:0005886">
    <property type="term" value="C:plasma membrane"/>
    <property type="evidence" value="ECO:0007669"/>
    <property type="project" value="TreeGrafter"/>
</dbReference>
<dbReference type="RefSeq" id="WP_187599888.1">
    <property type="nucleotide sequence ID" value="NZ_CP060714.1"/>
</dbReference>
<evidence type="ECO:0000313" key="5">
    <source>
        <dbReference type="Proteomes" id="UP000515811"/>
    </source>
</evidence>
<keyword evidence="2" id="KW-0472">Membrane</keyword>
<dbReference type="PANTHER" id="PTHR30441">
    <property type="entry name" value="DUF748 DOMAIN-CONTAINING PROTEIN"/>
    <property type="match status" value="1"/>
</dbReference>
<dbReference type="InterPro" id="IPR007844">
    <property type="entry name" value="AsmA"/>
</dbReference>
<sequence>MDETPPTTGTHTPARRFQRLVMQRGFSPLRWLLGLVLALLLLLAISIVVITHWDWNSARPWVAGKVSEATGRSFSIDGDLSAQWHWPLPLEHGWKRWVPGVTVQAENIRLGNPQGFAIQVEPHPGSASQPSVPDKRSAATRSTSVALPADAAHEPVHRPSAPVHAESAEKPAEDDDGMQGDAERSEQADAQDARRLIAQARNAPEMDAPARSPQTMATVARATATLRLLPLLNRTIALDTVMLTAPDIVLGRHRDGTNNWTFKGSSDAGPTPWHMSLGQLIVQGGWLGYSDGVKDMALRARVNTFAADDSGDDDDGNRYGVHVILQGRYGKARVEGEGLAGPILSLRRKTVSYPIRFKGRAGSLHAQAEGVLANPRDLSGMDLQVSLRGASMADLYALTGLVLPSTPAFETRGRLLGSLAPGKAVWEYRDFDGQVGASDLHGSLTYTSAEPRPRLEGRMLSKKLRLADLGPVVGNSSAQEKALRNKGRVLPDTPFETGRWGAMDLDIAFTAEQIIRPSRLPIENLSTRAVLKDAVLTLAPLRFGVAKGKIQADVTLDSREKPLKATLRGSADGLQLSALFPDAELMKKSLGRLDGAFSLATRGNSVATMLGNSSGETKLFIRDGTFSKQLLDLAALNLGSVIVTKLFGENKEVRLRCAVADWAIHDGVANARLAKMSTEEAIVEASGTIDLKNEKLDMRIKPESLKWKFFSLRTPLYVRGTFADPQVGVESGPLLLRAGVAVAAAVAAPVALALVPVTVPAAQDDANCKALLAQVK</sequence>
<evidence type="ECO:0000256" key="2">
    <source>
        <dbReference type="SAM" id="Phobius"/>
    </source>
</evidence>
<feature type="transmembrane region" description="Helical" evidence="2">
    <location>
        <begin position="29"/>
        <end position="53"/>
    </location>
</feature>
<dbReference type="PANTHER" id="PTHR30441:SF9">
    <property type="entry name" value="ASMA FAMILY PROTEIN YHJG"/>
    <property type="match status" value="1"/>
</dbReference>
<dbReference type="EMBL" id="CP060714">
    <property type="protein sequence ID" value="QNN59024.1"/>
    <property type="molecule type" value="Genomic_DNA"/>
</dbReference>
<keyword evidence="5" id="KW-1185">Reference proteome</keyword>
<keyword evidence="2" id="KW-0812">Transmembrane</keyword>
<evidence type="ECO:0000259" key="3">
    <source>
        <dbReference type="Pfam" id="PF05170"/>
    </source>
</evidence>